<gene>
    <name evidence="1" type="ORF">J2R98_000360</name>
</gene>
<dbReference type="Proteomes" id="UP001236723">
    <property type="component" value="Unassembled WGS sequence"/>
</dbReference>
<evidence type="ECO:0000313" key="2">
    <source>
        <dbReference type="Proteomes" id="UP001236723"/>
    </source>
</evidence>
<keyword evidence="2" id="KW-1185">Reference proteome</keyword>
<sequence length="134" mass="15647">MKLFFISIFSIVILTACNQEISKDDMIHDMTPPDPLNYFTLYAISENENIREHNDIENINQSLSDENRESLYHGGIIWARDTKVENVIWDYTGNFDIESYPTFLVFDTKGLTLQTTDIDEVEDFLSTNKPAWRE</sequence>
<dbReference type="EMBL" id="JAUSUP010000001">
    <property type="protein sequence ID" value="MDQ0350557.1"/>
    <property type="molecule type" value="Genomic_DNA"/>
</dbReference>
<comment type="caution">
    <text evidence="1">The sequence shown here is derived from an EMBL/GenBank/DDBJ whole genome shotgun (WGS) entry which is preliminary data.</text>
</comment>
<protein>
    <submittedName>
        <fullName evidence="1">Thioredoxin-related protein</fullName>
    </submittedName>
</protein>
<name>A0ABU0DQ30_9BACI</name>
<accession>A0ABU0DQ30</accession>
<organism evidence="1 2">
    <name type="scientific">Alkalibacillus filiformis</name>
    <dbReference type="NCBI Taxonomy" id="200990"/>
    <lineage>
        <taxon>Bacteria</taxon>
        <taxon>Bacillati</taxon>
        <taxon>Bacillota</taxon>
        <taxon>Bacilli</taxon>
        <taxon>Bacillales</taxon>
        <taxon>Bacillaceae</taxon>
        <taxon>Alkalibacillus</taxon>
    </lineage>
</organism>
<dbReference type="RefSeq" id="WP_307065511.1">
    <property type="nucleotide sequence ID" value="NZ_JAUSUP010000001.1"/>
</dbReference>
<dbReference type="PROSITE" id="PS51257">
    <property type="entry name" value="PROKAR_LIPOPROTEIN"/>
    <property type="match status" value="1"/>
</dbReference>
<reference evidence="1 2" key="1">
    <citation type="submission" date="2023-07" db="EMBL/GenBank/DDBJ databases">
        <title>Genomic Encyclopedia of Type Strains, Phase IV (KMG-IV): sequencing the most valuable type-strain genomes for metagenomic binning, comparative biology and taxonomic classification.</title>
        <authorList>
            <person name="Goeker M."/>
        </authorList>
    </citation>
    <scope>NUCLEOTIDE SEQUENCE [LARGE SCALE GENOMIC DNA]</scope>
    <source>
        <strain evidence="1 2">DSM 15448</strain>
    </source>
</reference>
<proteinExistence type="predicted"/>
<evidence type="ECO:0000313" key="1">
    <source>
        <dbReference type="EMBL" id="MDQ0350557.1"/>
    </source>
</evidence>